<dbReference type="STRING" id="100225.SAMN05421595_2059"/>
<dbReference type="OrthoDB" id="9780903at2"/>
<comment type="similarity">
    <text evidence="1 3">Belongs to the pirin family.</text>
</comment>
<keyword evidence="8" id="KW-1185">Reference proteome</keyword>
<sequence length="311" mass="32826">MQILNGKKVPLSGADGLTVLRTIPHRDRPCVGAWCFADHYGPAPAGPGEPGRMDVPPHPHTGLQTVSWLFEGELEHRDSSGAVERVRPGELNRMAAGQGIAHSEVSTAATTVLHGLQLWVVLPSAARDLPRGLVRHVPDAVALAGGGSARVFLGELIGVDRSPVTMATPLLGAQLDLEAGSLLTLSLDPRFEYGVLVDAGPVRVDGVEVARGDLAVVDVGAETLTLGSGDEGGAGARVVLLGGEPFTEEFVMWWNFVGGSHEEVAAAREQWNDRDGRFGEVPGYRGATSWLPAPPLPSARLRPRGGRGRRP</sequence>
<dbReference type="InterPro" id="IPR011051">
    <property type="entry name" value="RmlC_Cupin_sf"/>
</dbReference>
<feature type="binding site" evidence="2">
    <location>
        <position position="60"/>
    </location>
    <ligand>
        <name>Fe cation</name>
        <dbReference type="ChEBI" id="CHEBI:24875"/>
    </ligand>
</feature>
<keyword evidence="2" id="KW-0408">Iron</keyword>
<feature type="region of interest" description="Disordered" evidence="4">
    <location>
        <begin position="289"/>
        <end position="311"/>
    </location>
</feature>
<comment type="cofactor">
    <cofactor evidence="2">
        <name>Fe cation</name>
        <dbReference type="ChEBI" id="CHEBI:24875"/>
    </cofactor>
    <text evidence="2">Binds 1 Fe cation per subunit.</text>
</comment>
<gene>
    <name evidence="7" type="ORF">AUCHE_03_01400</name>
</gene>
<dbReference type="GO" id="GO:0046872">
    <property type="term" value="F:metal ion binding"/>
    <property type="evidence" value="ECO:0007669"/>
    <property type="project" value="UniProtKB-KW"/>
</dbReference>
<evidence type="ECO:0000259" key="5">
    <source>
        <dbReference type="Pfam" id="PF02678"/>
    </source>
</evidence>
<proteinExistence type="inferred from homology"/>
<feature type="binding site" evidence="2">
    <location>
        <position position="104"/>
    </location>
    <ligand>
        <name>Fe cation</name>
        <dbReference type="ChEBI" id="CHEBI:24875"/>
    </ligand>
</feature>
<dbReference type="Pfam" id="PF05726">
    <property type="entry name" value="Pirin_C"/>
    <property type="match status" value="1"/>
</dbReference>
<dbReference type="InterPro" id="IPR012093">
    <property type="entry name" value="Pirin"/>
</dbReference>
<evidence type="ECO:0000256" key="3">
    <source>
        <dbReference type="RuleBase" id="RU003457"/>
    </source>
</evidence>
<dbReference type="CDD" id="cd02909">
    <property type="entry name" value="cupin_pirin_N"/>
    <property type="match status" value="1"/>
</dbReference>
<feature type="binding site" evidence="2">
    <location>
        <position position="102"/>
    </location>
    <ligand>
        <name>Fe cation</name>
        <dbReference type="ChEBI" id="CHEBI:24875"/>
    </ligand>
</feature>
<dbReference type="PANTHER" id="PTHR13903">
    <property type="entry name" value="PIRIN-RELATED"/>
    <property type="match status" value="1"/>
</dbReference>
<dbReference type="InterPro" id="IPR008778">
    <property type="entry name" value="Pirin_C_dom"/>
</dbReference>
<evidence type="ECO:0000313" key="8">
    <source>
        <dbReference type="Proteomes" id="UP000008495"/>
    </source>
</evidence>
<dbReference type="CDD" id="cd02247">
    <property type="entry name" value="cupin_pirin_C"/>
    <property type="match status" value="1"/>
</dbReference>
<dbReference type="InterPro" id="IPR003829">
    <property type="entry name" value="Pirin_N_dom"/>
</dbReference>
<feature type="domain" description="Pirin N-terminal" evidence="5">
    <location>
        <begin position="21"/>
        <end position="120"/>
    </location>
</feature>
<dbReference type="Gene3D" id="2.60.120.10">
    <property type="entry name" value="Jelly Rolls"/>
    <property type="match status" value="2"/>
</dbReference>
<dbReference type="eggNOG" id="COG1741">
    <property type="taxonomic scope" value="Bacteria"/>
</dbReference>
<dbReference type="RefSeq" id="WP_006501674.1">
    <property type="nucleotide sequence ID" value="NZ_BAGZ01000003.1"/>
</dbReference>
<dbReference type="PIRSF" id="PIRSF006232">
    <property type="entry name" value="Pirin"/>
    <property type="match status" value="1"/>
</dbReference>
<dbReference type="Pfam" id="PF02678">
    <property type="entry name" value="Pirin"/>
    <property type="match status" value="1"/>
</dbReference>
<evidence type="ECO:0000256" key="4">
    <source>
        <dbReference type="SAM" id="MobiDB-lite"/>
    </source>
</evidence>
<evidence type="ECO:0000313" key="7">
    <source>
        <dbReference type="EMBL" id="GAB76923.1"/>
    </source>
</evidence>
<evidence type="ECO:0000256" key="1">
    <source>
        <dbReference type="ARBA" id="ARBA00008416"/>
    </source>
</evidence>
<organism evidence="7 8">
    <name type="scientific">Austwickia chelonae NBRC 105200</name>
    <dbReference type="NCBI Taxonomy" id="1184607"/>
    <lineage>
        <taxon>Bacteria</taxon>
        <taxon>Bacillati</taxon>
        <taxon>Actinomycetota</taxon>
        <taxon>Actinomycetes</taxon>
        <taxon>Micrococcales</taxon>
        <taxon>Dermatophilaceae</taxon>
        <taxon>Austwickia</taxon>
    </lineage>
</organism>
<keyword evidence="2" id="KW-0479">Metal-binding</keyword>
<evidence type="ECO:0008006" key="9">
    <source>
        <dbReference type="Google" id="ProtNLM"/>
    </source>
</evidence>
<evidence type="ECO:0000256" key="2">
    <source>
        <dbReference type="PIRSR" id="PIRSR006232-1"/>
    </source>
</evidence>
<dbReference type="AlphaFoldDB" id="K6V455"/>
<dbReference type="EMBL" id="BAGZ01000003">
    <property type="protein sequence ID" value="GAB76923.1"/>
    <property type="molecule type" value="Genomic_DNA"/>
</dbReference>
<reference evidence="7 8" key="1">
    <citation type="submission" date="2012-08" db="EMBL/GenBank/DDBJ databases">
        <title>Whole genome shotgun sequence of Austwickia chelonae NBRC 105200.</title>
        <authorList>
            <person name="Yoshida I."/>
            <person name="Hosoyama A."/>
            <person name="Tsuchikane K."/>
            <person name="Katsumata H."/>
            <person name="Ando Y."/>
            <person name="Ohji S."/>
            <person name="Hamada M."/>
            <person name="Tamura T."/>
            <person name="Yamazoe A."/>
            <person name="Yamazaki S."/>
            <person name="Fujita N."/>
        </authorList>
    </citation>
    <scope>NUCLEOTIDE SEQUENCE [LARGE SCALE GENOMIC DNA]</scope>
    <source>
        <strain evidence="7 8">NBRC 105200</strain>
    </source>
</reference>
<dbReference type="Proteomes" id="UP000008495">
    <property type="component" value="Unassembled WGS sequence"/>
</dbReference>
<accession>K6V455</accession>
<name>K6V455_9MICO</name>
<feature type="compositionally biased region" description="Basic residues" evidence="4">
    <location>
        <begin position="301"/>
        <end position="311"/>
    </location>
</feature>
<dbReference type="SUPFAM" id="SSF51182">
    <property type="entry name" value="RmlC-like cupins"/>
    <property type="match status" value="1"/>
</dbReference>
<evidence type="ECO:0000259" key="6">
    <source>
        <dbReference type="Pfam" id="PF05726"/>
    </source>
</evidence>
<feature type="binding site" evidence="2">
    <location>
        <position position="58"/>
    </location>
    <ligand>
        <name>Fe cation</name>
        <dbReference type="ChEBI" id="CHEBI:24875"/>
    </ligand>
</feature>
<dbReference type="InterPro" id="IPR014710">
    <property type="entry name" value="RmlC-like_jellyroll"/>
</dbReference>
<feature type="domain" description="Pirin C-terminal" evidence="6">
    <location>
        <begin position="174"/>
        <end position="274"/>
    </location>
</feature>
<comment type="caution">
    <text evidence="7">The sequence shown here is derived from an EMBL/GenBank/DDBJ whole genome shotgun (WGS) entry which is preliminary data.</text>
</comment>
<dbReference type="PANTHER" id="PTHR13903:SF8">
    <property type="entry name" value="PIRIN"/>
    <property type="match status" value="1"/>
</dbReference>
<protein>
    <recommendedName>
        <fullName evidence="9">Pirin family protein</fullName>
    </recommendedName>
</protein>